<gene>
    <name evidence="1" type="ORF">ABHN84_02700</name>
</gene>
<keyword evidence="2" id="KW-1185">Reference proteome</keyword>
<dbReference type="EMBL" id="JBDPZN010000001">
    <property type="protein sequence ID" value="MEO3681194.1"/>
    <property type="molecule type" value="Genomic_DNA"/>
</dbReference>
<dbReference type="RefSeq" id="WP_347689535.1">
    <property type="nucleotide sequence ID" value="NZ_JBDPZN010000001.1"/>
</dbReference>
<protein>
    <submittedName>
        <fullName evidence="1">Uncharacterized protein</fullName>
    </submittedName>
</protein>
<organism evidence="1 2">
    <name type="scientific">Shewanella vesiculosa</name>
    <dbReference type="NCBI Taxonomy" id="518738"/>
    <lineage>
        <taxon>Bacteria</taxon>
        <taxon>Pseudomonadati</taxon>
        <taxon>Pseudomonadota</taxon>
        <taxon>Gammaproteobacteria</taxon>
        <taxon>Alteromonadales</taxon>
        <taxon>Shewanellaceae</taxon>
        <taxon>Shewanella</taxon>
    </lineage>
</organism>
<accession>A0ABV0FK38</accession>
<name>A0ABV0FK38_9GAMM</name>
<sequence>MKWVGPIISSGVYFYQKRNSGLSLADLEDLKRVRNVGAVLGNAEHTYLDSQGFTNLSTDKPQLQSLKMLSYGRVDVAPMSELVMPFWQKQPISI</sequence>
<dbReference type="Proteomes" id="UP001477278">
    <property type="component" value="Unassembled WGS sequence"/>
</dbReference>
<comment type="caution">
    <text evidence="1">The sequence shown here is derived from an EMBL/GenBank/DDBJ whole genome shotgun (WGS) entry which is preliminary data.</text>
</comment>
<dbReference type="Gene3D" id="3.40.190.10">
    <property type="entry name" value="Periplasmic binding protein-like II"/>
    <property type="match status" value="1"/>
</dbReference>
<dbReference type="SUPFAM" id="SSF53850">
    <property type="entry name" value="Periplasmic binding protein-like II"/>
    <property type="match status" value="1"/>
</dbReference>
<evidence type="ECO:0000313" key="1">
    <source>
        <dbReference type="EMBL" id="MEO3681194.1"/>
    </source>
</evidence>
<proteinExistence type="predicted"/>
<reference evidence="1 2" key="1">
    <citation type="submission" date="2024-05" db="EMBL/GenBank/DDBJ databases">
        <title>Genome sequencing of Marine Estuary Bacteria, Shewanella vesiculosa and S. baltica, and Pseudomonas syringae.</title>
        <authorList>
            <person name="Gurung A."/>
            <person name="Maclea K.S."/>
        </authorList>
    </citation>
    <scope>NUCLEOTIDE SEQUENCE [LARGE SCALE GENOMIC DNA]</scope>
    <source>
        <strain evidence="1 2">1A</strain>
    </source>
</reference>
<evidence type="ECO:0000313" key="2">
    <source>
        <dbReference type="Proteomes" id="UP001477278"/>
    </source>
</evidence>